<dbReference type="AlphaFoldDB" id="A0A6A4GQ44"/>
<reference evidence="1" key="1">
    <citation type="journal article" date="2019" name="Environ. Microbiol.">
        <title>Fungal ecological strategies reflected in gene transcription - a case study of two litter decomposers.</title>
        <authorList>
            <person name="Barbi F."/>
            <person name="Kohler A."/>
            <person name="Barry K."/>
            <person name="Baskaran P."/>
            <person name="Daum C."/>
            <person name="Fauchery L."/>
            <person name="Ihrmark K."/>
            <person name="Kuo A."/>
            <person name="LaButti K."/>
            <person name="Lipzen A."/>
            <person name="Morin E."/>
            <person name="Grigoriev I.V."/>
            <person name="Henrissat B."/>
            <person name="Lindahl B."/>
            <person name="Martin F."/>
        </authorList>
    </citation>
    <scope>NUCLEOTIDE SEQUENCE</scope>
    <source>
        <strain evidence="1">JB14</strain>
    </source>
</reference>
<accession>A0A6A4GQ44</accession>
<gene>
    <name evidence="1" type="ORF">BT96DRAFT_948068</name>
</gene>
<keyword evidence="2" id="KW-1185">Reference proteome</keyword>
<dbReference type="Proteomes" id="UP000799118">
    <property type="component" value="Unassembled WGS sequence"/>
</dbReference>
<name>A0A6A4GQ44_9AGAR</name>
<dbReference type="PROSITE" id="PS51257">
    <property type="entry name" value="PROKAR_LIPOPROTEIN"/>
    <property type="match status" value="1"/>
</dbReference>
<dbReference type="EMBL" id="ML769777">
    <property type="protein sequence ID" value="KAE9387841.1"/>
    <property type="molecule type" value="Genomic_DNA"/>
</dbReference>
<evidence type="ECO:0000313" key="2">
    <source>
        <dbReference type="Proteomes" id="UP000799118"/>
    </source>
</evidence>
<sequence length="223" mass="24185">MKSLGKLTVNGDPCLVVSSAGSCLHMEGDDGDSIKYVGIYLPTSIFYGKFRCLPRRLRDKAADTIICESTPQSTSSLSLPLTVILFPPLQEISDRSEELVFVSPSPNPPPVSHFHCHPLPTSSDEICGSIPQSTSSLSPPLTVILFPPLQFSLTSAECHPLSTSPGRSASRAQSSSSLSLLLTVILFPPLQEYEEFSHPSTDCHPLPTLQRDMDANYVPMQVD</sequence>
<evidence type="ECO:0000313" key="1">
    <source>
        <dbReference type="EMBL" id="KAE9387841.1"/>
    </source>
</evidence>
<organism evidence="1 2">
    <name type="scientific">Gymnopus androsaceus JB14</name>
    <dbReference type="NCBI Taxonomy" id="1447944"/>
    <lineage>
        <taxon>Eukaryota</taxon>
        <taxon>Fungi</taxon>
        <taxon>Dikarya</taxon>
        <taxon>Basidiomycota</taxon>
        <taxon>Agaricomycotina</taxon>
        <taxon>Agaricomycetes</taxon>
        <taxon>Agaricomycetidae</taxon>
        <taxon>Agaricales</taxon>
        <taxon>Marasmiineae</taxon>
        <taxon>Omphalotaceae</taxon>
        <taxon>Gymnopus</taxon>
    </lineage>
</organism>
<protein>
    <submittedName>
        <fullName evidence="1">Uncharacterized protein</fullName>
    </submittedName>
</protein>
<proteinExistence type="predicted"/>